<dbReference type="GeneID" id="110979741"/>
<dbReference type="OrthoDB" id="431939at2759"/>
<sequence>MASNPTVFLLMLSGQIESGDFPEFDDLYVKYNFVFGPDWVITSGLEEGISQVCKKSQDGRQLFVWNFPLEVTFKSTNPHGWPQIVVSVYGLDFSGTAVVRGYGAVHIPICPGRHQRILPMFVPESSSRFQKFTSWLLSRRPEFVDVNVVARSEGREVTRVRSQGHIKVTFNVITRDMKKLGYDVMPSTVKIPGADTAAALAATSAPAAAGAAAAAQQTAEVAGPSETVT</sequence>
<evidence type="ECO:0000256" key="2">
    <source>
        <dbReference type="ARBA" id="ARBA00022490"/>
    </source>
</evidence>
<dbReference type="Proteomes" id="UP000694845">
    <property type="component" value="Unplaced"/>
</dbReference>
<proteinExistence type="inferred from homology"/>
<dbReference type="GO" id="GO:0036038">
    <property type="term" value="C:MKS complex"/>
    <property type="evidence" value="ECO:0007669"/>
    <property type="project" value="TreeGrafter"/>
</dbReference>
<evidence type="ECO:0000256" key="1">
    <source>
        <dbReference type="ARBA" id="ARBA00004120"/>
    </source>
</evidence>
<name>A0A8B7YE04_ACAPL</name>
<gene>
    <name evidence="9" type="primary">LOC110979741</name>
</gene>
<dbReference type="OMA" id="NMPIEVT"/>
<evidence type="ECO:0000256" key="7">
    <source>
        <dbReference type="ARBA" id="ARBA00039274"/>
    </source>
</evidence>
<dbReference type="AlphaFoldDB" id="A0A8B7YE04"/>
<dbReference type="PANTHER" id="PTHR12968:SF1">
    <property type="entry name" value="B9 DOMAIN-CONTAINING PROTEIN 1"/>
    <property type="match status" value="1"/>
</dbReference>
<dbReference type="KEGG" id="aplc:110979741"/>
<reference evidence="9" key="1">
    <citation type="submission" date="2025-08" db="UniProtKB">
        <authorList>
            <consortium name="RefSeq"/>
        </authorList>
    </citation>
    <scope>IDENTIFICATION</scope>
</reference>
<protein>
    <recommendedName>
        <fullName evidence="7">B9 domain-containing protein 1</fullName>
    </recommendedName>
</protein>
<dbReference type="CTD" id="27077"/>
<evidence type="ECO:0000256" key="4">
    <source>
        <dbReference type="ARBA" id="ARBA00023212"/>
    </source>
</evidence>
<keyword evidence="8" id="KW-1185">Reference proteome</keyword>
<dbReference type="GO" id="GO:0060271">
    <property type="term" value="P:cilium assembly"/>
    <property type="evidence" value="ECO:0007669"/>
    <property type="project" value="TreeGrafter"/>
</dbReference>
<keyword evidence="2" id="KW-0963">Cytoplasm</keyword>
<evidence type="ECO:0000313" key="9">
    <source>
        <dbReference type="RefSeq" id="XP_022091483.1"/>
    </source>
</evidence>
<comment type="subcellular location">
    <subcellularLocation>
        <location evidence="1">Cytoplasm</location>
        <location evidence="1">Cytoskeleton</location>
        <location evidence="1">Cilium basal body</location>
    </subcellularLocation>
</comment>
<accession>A0A8B7YE04</accession>
<organism evidence="8 9">
    <name type="scientific">Acanthaster planci</name>
    <name type="common">Crown-of-thorns starfish</name>
    <dbReference type="NCBI Taxonomy" id="133434"/>
    <lineage>
        <taxon>Eukaryota</taxon>
        <taxon>Metazoa</taxon>
        <taxon>Echinodermata</taxon>
        <taxon>Eleutherozoa</taxon>
        <taxon>Asterozoa</taxon>
        <taxon>Asteroidea</taxon>
        <taxon>Valvatacea</taxon>
        <taxon>Valvatida</taxon>
        <taxon>Acanthasteridae</taxon>
        <taxon>Acanthaster</taxon>
    </lineage>
</organism>
<evidence type="ECO:0000313" key="8">
    <source>
        <dbReference type="Proteomes" id="UP000694845"/>
    </source>
</evidence>
<dbReference type="RefSeq" id="XP_022091483.1">
    <property type="nucleotide sequence ID" value="XM_022235791.1"/>
</dbReference>
<comment type="similarity">
    <text evidence="6">Belongs to the B9D family.</text>
</comment>
<dbReference type="InterPro" id="IPR010796">
    <property type="entry name" value="C2_B9-type_dom"/>
</dbReference>
<keyword evidence="5" id="KW-0966">Cell projection</keyword>
<evidence type="ECO:0000256" key="3">
    <source>
        <dbReference type="ARBA" id="ARBA00022794"/>
    </source>
</evidence>
<keyword evidence="4" id="KW-0206">Cytoskeleton</keyword>
<evidence type="ECO:0000256" key="5">
    <source>
        <dbReference type="ARBA" id="ARBA00023273"/>
    </source>
</evidence>
<dbReference type="PANTHER" id="PTHR12968">
    <property type="entry name" value="B9 DOMAIN-CONTAINING"/>
    <property type="match status" value="1"/>
</dbReference>
<dbReference type="PROSITE" id="PS51381">
    <property type="entry name" value="C2_B9"/>
    <property type="match status" value="1"/>
</dbReference>
<keyword evidence="3" id="KW-0970">Cilium biogenesis/degradation</keyword>
<dbReference type="Pfam" id="PF07162">
    <property type="entry name" value="B9-C2"/>
    <property type="match status" value="1"/>
</dbReference>
<evidence type="ECO:0000256" key="6">
    <source>
        <dbReference type="ARBA" id="ARBA00038411"/>
    </source>
</evidence>